<accession>A0A839DRI9</accession>
<dbReference type="RefSeq" id="WP_235987154.1">
    <property type="nucleotide sequence ID" value="NZ_JACGWZ010000002.1"/>
</dbReference>
<evidence type="ECO:0008006" key="3">
    <source>
        <dbReference type="Google" id="ProtNLM"/>
    </source>
</evidence>
<organism evidence="1 2">
    <name type="scientific">Halosaccharopolyspora lacisalsi</name>
    <dbReference type="NCBI Taxonomy" id="1000566"/>
    <lineage>
        <taxon>Bacteria</taxon>
        <taxon>Bacillati</taxon>
        <taxon>Actinomycetota</taxon>
        <taxon>Actinomycetes</taxon>
        <taxon>Pseudonocardiales</taxon>
        <taxon>Pseudonocardiaceae</taxon>
        <taxon>Halosaccharopolyspora</taxon>
    </lineage>
</organism>
<comment type="caution">
    <text evidence="1">The sequence shown here is derived from an EMBL/GenBank/DDBJ whole genome shotgun (WGS) entry which is preliminary data.</text>
</comment>
<proteinExistence type="predicted"/>
<evidence type="ECO:0000313" key="1">
    <source>
        <dbReference type="EMBL" id="MBA8824602.1"/>
    </source>
</evidence>
<evidence type="ECO:0000313" key="2">
    <source>
        <dbReference type="Proteomes" id="UP000569329"/>
    </source>
</evidence>
<sequence length="48" mass="5475">MPHPADDPVLFDEEFLADPHSAYARLRERGPVHRARTPDGAPVWLVIR</sequence>
<dbReference type="Gene3D" id="3.30.43.20">
    <property type="match status" value="1"/>
</dbReference>
<reference evidence="1 2" key="1">
    <citation type="submission" date="2020-07" db="EMBL/GenBank/DDBJ databases">
        <title>Sequencing the genomes of 1000 actinobacteria strains.</title>
        <authorList>
            <person name="Klenk H.-P."/>
        </authorList>
    </citation>
    <scope>NUCLEOTIDE SEQUENCE [LARGE SCALE GENOMIC DNA]</scope>
    <source>
        <strain evidence="1 2">DSM 45975</strain>
    </source>
</reference>
<dbReference type="AlphaFoldDB" id="A0A839DRI9"/>
<dbReference type="EMBL" id="JACGWZ010000002">
    <property type="protein sequence ID" value="MBA8824602.1"/>
    <property type="molecule type" value="Genomic_DNA"/>
</dbReference>
<dbReference type="Proteomes" id="UP000569329">
    <property type="component" value="Unassembled WGS sequence"/>
</dbReference>
<protein>
    <recommendedName>
        <fullName evidence="3">Cytochrome P450</fullName>
    </recommendedName>
</protein>
<gene>
    <name evidence="1" type="ORF">FHX42_001949</name>
</gene>
<name>A0A839DRI9_9PSEU</name>
<keyword evidence="2" id="KW-1185">Reference proteome</keyword>